<gene>
    <name evidence="1" type="ORF">F1654_09145</name>
</gene>
<evidence type="ECO:0000313" key="2">
    <source>
        <dbReference type="Proteomes" id="UP000325122"/>
    </source>
</evidence>
<organism evidence="1 2">
    <name type="scientific">Alkalicaulis satelles</name>
    <dbReference type="NCBI Taxonomy" id="2609175"/>
    <lineage>
        <taxon>Bacteria</taxon>
        <taxon>Pseudomonadati</taxon>
        <taxon>Pseudomonadota</taxon>
        <taxon>Alphaproteobacteria</taxon>
        <taxon>Maricaulales</taxon>
        <taxon>Maricaulaceae</taxon>
        <taxon>Alkalicaulis</taxon>
    </lineage>
</organism>
<protein>
    <submittedName>
        <fullName evidence="1">Uncharacterized protein</fullName>
    </submittedName>
</protein>
<reference evidence="1 2" key="1">
    <citation type="submission" date="2019-09" db="EMBL/GenBank/DDBJ databases">
        <authorList>
            <person name="Kevbrin V."/>
            <person name="Grouzdev D.S."/>
        </authorList>
    </citation>
    <scope>NUCLEOTIDE SEQUENCE [LARGE SCALE GENOMIC DNA]</scope>
    <source>
        <strain evidence="1 2">G-192</strain>
    </source>
</reference>
<dbReference type="RefSeq" id="WP_150023214.1">
    <property type="nucleotide sequence ID" value="NZ_VWOJ01000002.1"/>
</dbReference>
<comment type="caution">
    <text evidence="1">The sequence shown here is derived from an EMBL/GenBank/DDBJ whole genome shotgun (WGS) entry which is preliminary data.</text>
</comment>
<evidence type="ECO:0000313" key="1">
    <source>
        <dbReference type="EMBL" id="KAA5803947.1"/>
    </source>
</evidence>
<dbReference type="AlphaFoldDB" id="A0A5M6ZJU9"/>
<dbReference type="Proteomes" id="UP000325122">
    <property type="component" value="Unassembled WGS sequence"/>
</dbReference>
<dbReference type="EMBL" id="VWOJ01000002">
    <property type="protein sequence ID" value="KAA5803947.1"/>
    <property type="molecule type" value="Genomic_DNA"/>
</dbReference>
<name>A0A5M6ZJU9_9PROT</name>
<proteinExistence type="predicted"/>
<keyword evidence="2" id="KW-1185">Reference proteome</keyword>
<accession>A0A5M6ZJU9</accession>
<sequence length="219" mass="23223">MLALILALTLAGGLPGTEVICTLLAESEQPDGERGPDRLLADCPAGLPEAADIQLAADSALAAISLPLPEPSRRWGPPPHIEIAENLVMVRHEAGWAPALGQILVRAEPLMPVSAVEMGARHMACALALRPDSAGVPVDPEVHCASGRQTRRVSRVTNPAMQDAATRMRLAPVEMLYCLDEQVAVRALVVYRDSSARNSEGQIPISDINALPNLCVTPD</sequence>